<dbReference type="GO" id="GO:0005737">
    <property type="term" value="C:cytoplasm"/>
    <property type="evidence" value="ECO:0007669"/>
    <property type="project" value="UniProtKB-SubCell"/>
</dbReference>
<dbReference type="PANTHER" id="PTHR35794:SF1">
    <property type="entry name" value="CELL CYCLE PROTEIN GPSB"/>
    <property type="match status" value="1"/>
</dbReference>
<sequence>MIRPIDIQEKEFSKAVRGYKEDEVNEFLDEITIDLERLLDELRQTKEENSRLVEELERHRNSEGTVLETLEAAKGLMSDISASAEKRAEILLKNAELDAQLMQKEAKEMADKISEESEAMKARFIDFRTRYKKLLQSELQRFESLSGEMFPELGVDDFDDLPEMTPLQNLEQKPGAKAAPKPAPKPERGTYDYGKSNNGAEMQKTMRNIKY</sequence>
<dbReference type="NCBIfam" id="TIGR03544">
    <property type="entry name" value="DivI1A_domain"/>
    <property type="match status" value="1"/>
</dbReference>
<evidence type="ECO:0000256" key="6">
    <source>
        <dbReference type="SAM" id="Coils"/>
    </source>
</evidence>
<keyword evidence="2" id="KW-0963">Cytoplasm</keyword>
<comment type="caution">
    <text evidence="8">The sequence shown here is derived from an EMBL/GenBank/DDBJ whole genome shotgun (WGS) entry which is preliminary data.</text>
</comment>
<comment type="subcellular location">
    <subcellularLocation>
        <location evidence="1">Cytoplasm</location>
    </subcellularLocation>
</comment>
<keyword evidence="3" id="KW-0132">Cell division</keyword>
<evidence type="ECO:0000313" key="9">
    <source>
        <dbReference type="Proteomes" id="UP000644115"/>
    </source>
</evidence>
<evidence type="ECO:0000256" key="4">
    <source>
        <dbReference type="ARBA" id="ARBA00023054"/>
    </source>
</evidence>
<dbReference type="Gene3D" id="6.10.250.660">
    <property type="match status" value="1"/>
</dbReference>
<dbReference type="EMBL" id="JACRWC010000058">
    <property type="protein sequence ID" value="MBC5999309.1"/>
    <property type="molecule type" value="Genomic_DNA"/>
</dbReference>
<dbReference type="InterPro" id="IPR007793">
    <property type="entry name" value="DivIVA_fam"/>
</dbReference>
<protein>
    <submittedName>
        <fullName evidence="8">DivIVA domain-containing protein</fullName>
    </submittedName>
</protein>
<keyword evidence="5" id="KW-0131">Cell cycle</keyword>
<reference evidence="8" key="1">
    <citation type="submission" date="2020-08" db="EMBL/GenBank/DDBJ databases">
        <authorList>
            <person name="Liu C."/>
            <person name="Sun Q."/>
        </authorList>
    </citation>
    <scope>NUCLEOTIDE SEQUENCE</scope>
    <source>
        <strain evidence="8">BX16</strain>
    </source>
</reference>
<dbReference type="Pfam" id="PF05103">
    <property type="entry name" value="DivIVA"/>
    <property type="match status" value="1"/>
</dbReference>
<dbReference type="Proteomes" id="UP000644115">
    <property type="component" value="Unassembled WGS sequence"/>
</dbReference>
<evidence type="ECO:0000256" key="7">
    <source>
        <dbReference type="SAM" id="MobiDB-lite"/>
    </source>
</evidence>
<evidence type="ECO:0000256" key="2">
    <source>
        <dbReference type="ARBA" id="ARBA00022490"/>
    </source>
</evidence>
<organism evidence="8 9">
    <name type="scientific">Lentihominibacter faecis</name>
    <dbReference type="NCBI Taxonomy" id="2764712"/>
    <lineage>
        <taxon>Bacteria</taxon>
        <taxon>Bacillati</taxon>
        <taxon>Bacillota</taxon>
        <taxon>Clostridia</taxon>
        <taxon>Peptostreptococcales</taxon>
        <taxon>Anaerovoracaceae</taxon>
        <taxon>Lentihominibacter</taxon>
    </lineage>
</organism>
<evidence type="ECO:0000256" key="3">
    <source>
        <dbReference type="ARBA" id="ARBA00022618"/>
    </source>
</evidence>
<accession>A0A923NDB1</accession>
<gene>
    <name evidence="8" type="ORF">H8876_04785</name>
</gene>
<feature type="region of interest" description="Disordered" evidence="7">
    <location>
        <begin position="156"/>
        <end position="211"/>
    </location>
</feature>
<name>A0A923NDB1_9FIRM</name>
<proteinExistence type="predicted"/>
<dbReference type="AlphaFoldDB" id="A0A923NDB1"/>
<dbReference type="GO" id="GO:0051301">
    <property type="term" value="P:cell division"/>
    <property type="evidence" value="ECO:0007669"/>
    <property type="project" value="UniProtKB-KW"/>
</dbReference>
<keyword evidence="9" id="KW-1185">Reference proteome</keyword>
<dbReference type="RefSeq" id="WP_177265008.1">
    <property type="nucleotide sequence ID" value="NZ_JACRWC010000058.1"/>
</dbReference>
<dbReference type="InterPro" id="IPR019933">
    <property type="entry name" value="DivIVA_domain"/>
</dbReference>
<dbReference type="PANTHER" id="PTHR35794">
    <property type="entry name" value="CELL DIVISION PROTEIN DIVIVA"/>
    <property type="match status" value="1"/>
</dbReference>
<evidence type="ECO:0000313" key="8">
    <source>
        <dbReference type="EMBL" id="MBC5999309.1"/>
    </source>
</evidence>
<evidence type="ECO:0000256" key="5">
    <source>
        <dbReference type="ARBA" id="ARBA00023306"/>
    </source>
</evidence>
<keyword evidence="4 6" id="KW-0175">Coiled coil</keyword>
<feature type="coiled-coil region" evidence="6">
    <location>
        <begin position="28"/>
        <end position="123"/>
    </location>
</feature>
<evidence type="ECO:0000256" key="1">
    <source>
        <dbReference type="ARBA" id="ARBA00004496"/>
    </source>
</evidence>